<keyword evidence="6" id="KW-0472">Membrane</keyword>
<evidence type="ECO:0000259" key="8">
    <source>
        <dbReference type="Pfam" id="PF00535"/>
    </source>
</evidence>
<evidence type="ECO:0000313" key="9">
    <source>
        <dbReference type="EMBL" id="MEL0537484.1"/>
    </source>
</evidence>
<evidence type="ECO:0000256" key="1">
    <source>
        <dbReference type="ARBA" id="ARBA00004202"/>
    </source>
</evidence>
<dbReference type="Gene3D" id="3.90.550.10">
    <property type="entry name" value="Spore Coat Polysaccharide Biosynthesis Protein SpsA, Chain A"/>
    <property type="match status" value="1"/>
</dbReference>
<keyword evidence="7" id="KW-0175">Coiled coil</keyword>
<keyword evidence="5" id="KW-0777">Teichoic acid biosynthesis</keyword>
<dbReference type="PANTHER" id="PTHR37316">
    <property type="entry name" value="TEICHOIC ACID GLYCEROL-PHOSPHATE PRIMASE"/>
    <property type="match status" value="1"/>
</dbReference>
<name>A0ABU9EVI0_9STAP</name>
<keyword evidence="10" id="KW-1185">Reference proteome</keyword>
<dbReference type="EMBL" id="JBBWSC010000001">
    <property type="protein sequence ID" value="MEL0537484.1"/>
    <property type="molecule type" value="Genomic_DNA"/>
</dbReference>
<dbReference type="RefSeq" id="WP_341611176.1">
    <property type="nucleotide sequence ID" value="NZ_JBBWSC010000001.1"/>
</dbReference>
<keyword evidence="3" id="KW-1003">Cell membrane</keyword>
<dbReference type="Gene3D" id="3.40.50.12580">
    <property type="match status" value="1"/>
</dbReference>
<dbReference type="Gene3D" id="3.40.50.11820">
    <property type="match status" value="1"/>
</dbReference>
<dbReference type="InterPro" id="IPR051612">
    <property type="entry name" value="Teichoic_Acid_Biosynth"/>
</dbReference>
<sequence length="1114" mass="131063">MNEKLLSIIVPVYNVQGYLHDCIESLLEQNLDDNLYEIILINDGSQDGSGKIINHFSKMHSNIKAYHFENSGLGATRNKGIKLAQGKYIAFLDSDDFVPKSAYSSLLESALTNEADIVTSPVERFENNKYSRSGLHKKVDFTEKINTNFFETPSLVYDSTSTNKIYNSSFLKEKHIVFPENIVYEDIYFTMKSFSLAKKINIISKATYIWRIRNGESVSISQDRFNIQSYKDRINTCLDTLLFLKKYASKNLYDEFEKRIVVFDIPLFFPEYTETNMSYTKKFIKITRRALTKLDKQYIQNCDYRKQAIYYAIQKKDYKTVLNYSVDKVKTMRLGKTSNLKPGDNYLKNFYLNKITFNNSDILKTKVRAVVFKDKNISITIKLTSPLLSNINKKCLTAFIYNDEDTIKVKIRKKDKNLYEIKIPIETIPITNHSALNKIKLIYQDGDLYNEKILSEPGGNKKDTTINIKTDKWSYKIDYTFSWDLYISKENITNIFNDIVLLDNNLIIKATHIDPNSQFKLKNFREKPIVGKVKGDRIIFDLDNIKNIHRLYELEVSNNGIETRNYKFSNIPFYSLYENHNKIYEYVIRIYNNHSFSINKKGRHSNIIDIKKRDTELLIRFKSPYNLNSSSSKTFLSLTSTNGKVTKKFPAELCDKNTCQVAIPLETDDINYFVTYGEFLFSIDYYLNKKLMPTSLLINIKHKLNFPFSFTYKNRRYDFNSKNGNLIYLNKKQILGKLDNSKQKRNRNYKYLYPLFRLLPKNKKKVIYYSYWGDQYSCSPKAVYETLEKQNPEYKNIWIMNDVNLPINGNGQVVKKNSLKYWFHLATAKYFIQNTNMPVYFEKRRGQKEIQTFHGTFMKTMGFDTPEFKFETRQNKIDEFQKKVNNWNYVSVPSDYMSSKARSAFNTNVKSIPSGFPRNDMIFDALKNTESIKKSLNIPSNKQIILYAPTWRERKSSDIKLDIENMQKKLDNDFILLVRAHYMVSNNMDIRQYYPFAINVSNYPSIEELYAISDVLITDYSSVMFDYAYLKRPMLFYAYDLEKYLYSERGTYLDYEKIVPGPVIRNTDALIDELQNLNSLNSRYKDKYQNFYDEFCQYGRNGDASETVIKTLFK</sequence>
<dbReference type="PANTHER" id="PTHR37316:SF3">
    <property type="entry name" value="TEICHOIC ACID GLYCEROL-PHOSPHATE TRANSFERASE"/>
    <property type="match status" value="1"/>
</dbReference>
<evidence type="ECO:0000256" key="6">
    <source>
        <dbReference type="ARBA" id="ARBA00023136"/>
    </source>
</evidence>
<accession>A0ABU9EVI0</accession>
<evidence type="ECO:0000313" key="10">
    <source>
        <dbReference type="Proteomes" id="UP001380601"/>
    </source>
</evidence>
<proteinExistence type="inferred from homology"/>
<dbReference type="InterPro" id="IPR001173">
    <property type="entry name" value="Glyco_trans_2-like"/>
</dbReference>
<dbReference type="Pfam" id="PF00535">
    <property type="entry name" value="Glycos_transf_2"/>
    <property type="match status" value="1"/>
</dbReference>
<dbReference type="InterPro" id="IPR029044">
    <property type="entry name" value="Nucleotide-diphossugar_trans"/>
</dbReference>
<evidence type="ECO:0000256" key="3">
    <source>
        <dbReference type="ARBA" id="ARBA00022475"/>
    </source>
</evidence>
<evidence type="ECO:0000256" key="7">
    <source>
        <dbReference type="SAM" id="Coils"/>
    </source>
</evidence>
<evidence type="ECO:0000256" key="5">
    <source>
        <dbReference type="ARBA" id="ARBA00022944"/>
    </source>
</evidence>
<dbReference type="SUPFAM" id="SSF53448">
    <property type="entry name" value="Nucleotide-diphospho-sugar transferases"/>
    <property type="match status" value="1"/>
</dbReference>
<dbReference type="InterPro" id="IPR043148">
    <property type="entry name" value="TagF_C"/>
</dbReference>
<dbReference type="CDD" id="cd00761">
    <property type="entry name" value="Glyco_tranf_GTA_type"/>
    <property type="match status" value="1"/>
</dbReference>
<gene>
    <name evidence="9" type="ORF">AADA34_01940</name>
</gene>
<protein>
    <submittedName>
        <fullName evidence="9">CDP-glycerol glycerophosphotransferase family protein</fullName>
    </submittedName>
</protein>
<evidence type="ECO:0000256" key="4">
    <source>
        <dbReference type="ARBA" id="ARBA00022679"/>
    </source>
</evidence>
<dbReference type="Proteomes" id="UP001380601">
    <property type="component" value="Unassembled WGS sequence"/>
</dbReference>
<organism evidence="9 10">
    <name type="scientific">Staphylococcus debuckii</name>
    <dbReference type="NCBI Taxonomy" id="2044912"/>
    <lineage>
        <taxon>Bacteria</taxon>
        <taxon>Bacillati</taxon>
        <taxon>Bacillota</taxon>
        <taxon>Bacilli</taxon>
        <taxon>Bacillales</taxon>
        <taxon>Staphylococcaceae</taxon>
        <taxon>Staphylococcus</taxon>
    </lineage>
</organism>
<feature type="domain" description="Glycosyltransferase 2-like" evidence="8">
    <location>
        <begin position="7"/>
        <end position="158"/>
    </location>
</feature>
<dbReference type="SUPFAM" id="SSF53756">
    <property type="entry name" value="UDP-Glycosyltransferase/glycogen phosphorylase"/>
    <property type="match status" value="1"/>
</dbReference>
<comment type="similarity">
    <text evidence="2">Belongs to the CDP-glycerol glycerophosphotransferase family.</text>
</comment>
<dbReference type="InterPro" id="IPR007554">
    <property type="entry name" value="Glycerophosphate_synth"/>
</dbReference>
<reference evidence="9 10" key="1">
    <citation type="submission" date="2024-04" db="EMBL/GenBank/DDBJ databases">
        <title>Staphylococcus debuckii a clinical isolate.</title>
        <authorList>
            <person name="Magnan C."/>
            <person name="Plumet L."/>
            <person name="Morsli M."/>
            <person name="Molle V."/>
            <person name="Lavigne J.-P."/>
        </authorList>
    </citation>
    <scope>NUCLEOTIDE SEQUENCE [LARGE SCALE GENOMIC DNA]</scope>
    <source>
        <strain evidence="9 10">NSD001</strain>
    </source>
</reference>
<keyword evidence="4" id="KW-0808">Transferase</keyword>
<feature type="coiled-coil region" evidence="7">
    <location>
        <begin position="1067"/>
        <end position="1094"/>
    </location>
</feature>
<dbReference type="InterPro" id="IPR043149">
    <property type="entry name" value="TagF_N"/>
</dbReference>
<dbReference type="Pfam" id="PF04464">
    <property type="entry name" value="Glyphos_transf"/>
    <property type="match status" value="1"/>
</dbReference>
<comment type="caution">
    <text evidence="9">The sequence shown here is derived from an EMBL/GenBank/DDBJ whole genome shotgun (WGS) entry which is preliminary data.</text>
</comment>
<evidence type="ECO:0000256" key="2">
    <source>
        <dbReference type="ARBA" id="ARBA00010488"/>
    </source>
</evidence>
<comment type="subcellular location">
    <subcellularLocation>
        <location evidence="1">Cell membrane</location>
        <topology evidence="1">Peripheral membrane protein</topology>
    </subcellularLocation>
</comment>